<name>A0A4U6D5M1_9BACT</name>
<proteinExistence type="predicted"/>
<organism evidence="1 2">
    <name type="scientific">Dyadobacter frigoris</name>
    <dbReference type="NCBI Taxonomy" id="2576211"/>
    <lineage>
        <taxon>Bacteria</taxon>
        <taxon>Pseudomonadati</taxon>
        <taxon>Bacteroidota</taxon>
        <taxon>Cytophagia</taxon>
        <taxon>Cytophagales</taxon>
        <taxon>Spirosomataceae</taxon>
        <taxon>Dyadobacter</taxon>
    </lineage>
</organism>
<dbReference type="OrthoDB" id="163809at2"/>
<reference evidence="1 2" key="1">
    <citation type="submission" date="2019-05" db="EMBL/GenBank/DDBJ databases">
        <title>Dyadobacter AR-3-8 sp. nov., isolated from arctic soil.</title>
        <authorList>
            <person name="Chaudhary D.K."/>
        </authorList>
    </citation>
    <scope>NUCLEOTIDE SEQUENCE [LARGE SCALE GENOMIC DNA]</scope>
    <source>
        <strain evidence="1 2">AR-3-8</strain>
    </source>
</reference>
<dbReference type="RefSeq" id="WP_137340870.1">
    <property type="nucleotide sequence ID" value="NZ_BSQH01000003.1"/>
</dbReference>
<dbReference type="EMBL" id="SZVO01000006">
    <property type="protein sequence ID" value="TKT91725.1"/>
    <property type="molecule type" value="Genomic_DNA"/>
</dbReference>
<accession>A0A4U6D5M1</accession>
<sequence length="146" mass="16335">MIQYSIYFLVLLIGFSSCKTEKVTLQEGTVLLNYQKPLTIDESTKTAATFTEVADSRCPENVNCIWSGSVTVDLLLDIQSQKTQKELKLCLYCMAAKDGSKILPSSDVDLGGEKYRIELQSVTPSPNTEIQKKKEDYVISIKIDKI</sequence>
<comment type="caution">
    <text evidence="1">The sequence shown here is derived from an EMBL/GenBank/DDBJ whole genome shotgun (WGS) entry which is preliminary data.</text>
</comment>
<keyword evidence="2" id="KW-1185">Reference proteome</keyword>
<gene>
    <name evidence="1" type="ORF">FDK13_15300</name>
</gene>
<dbReference type="AlphaFoldDB" id="A0A4U6D5M1"/>
<protein>
    <submittedName>
        <fullName evidence="1">Uncharacterized protein</fullName>
    </submittedName>
</protein>
<evidence type="ECO:0000313" key="1">
    <source>
        <dbReference type="EMBL" id="TKT91725.1"/>
    </source>
</evidence>
<evidence type="ECO:0000313" key="2">
    <source>
        <dbReference type="Proteomes" id="UP000304900"/>
    </source>
</evidence>
<dbReference type="Proteomes" id="UP000304900">
    <property type="component" value="Unassembled WGS sequence"/>
</dbReference>